<evidence type="ECO:0000313" key="2">
    <source>
        <dbReference type="EMBL" id="KYN39739.1"/>
    </source>
</evidence>
<dbReference type="EMBL" id="KQ981578">
    <property type="protein sequence ID" value="KYN39739.1"/>
    <property type="molecule type" value="Genomic_DNA"/>
</dbReference>
<reference evidence="2 3" key="1">
    <citation type="submission" date="2016-03" db="EMBL/GenBank/DDBJ databases">
        <title>Trachymyrmex septentrionalis WGS genome.</title>
        <authorList>
            <person name="Nygaard S."/>
            <person name="Hu H."/>
            <person name="Boomsma J."/>
            <person name="Zhang G."/>
        </authorList>
    </citation>
    <scope>NUCLEOTIDE SEQUENCE [LARGE SCALE GENOMIC DNA]</scope>
    <source>
        <strain evidence="2">Tsep2-gDNA-1</strain>
        <tissue evidence="2">Whole body</tissue>
    </source>
</reference>
<keyword evidence="3" id="KW-1185">Reference proteome</keyword>
<dbReference type="Proteomes" id="UP000078541">
    <property type="component" value="Unassembled WGS sequence"/>
</dbReference>
<gene>
    <name evidence="2" type="ORF">ALC56_05847</name>
</gene>
<accession>A0A151JXI0</accession>
<evidence type="ECO:0000256" key="1">
    <source>
        <dbReference type="SAM" id="MobiDB-lite"/>
    </source>
</evidence>
<sequence length="197" mass="22407">MGLAAAGLTVREARSHATLKNRLHQRFGRVLVNYLVVTRLIKRIIKSEDLVLKIFREIDFGLRLMHYHLILARHADHVDLLARVLLLIKWTFPHAHSDLMILHGVSLPQRPKFYAVLVFSVKIKQINNTRDGELRGSIAREVNDSDEERSAAGGREDKERGRGKASGKTEIRGGIKESARGEAKEKREREHTAKRIG</sequence>
<dbReference type="AlphaFoldDB" id="A0A151JXI0"/>
<name>A0A151JXI0_9HYME</name>
<protein>
    <submittedName>
        <fullName evidence="2">Uncharacterized protein</fullName>
    </submittedName>
</protein>
<proteinExistence type="predicted"/>
<organism evidence="2 3">
    <name type="scientific">Trachymyrmex septentrionalis</name>
    <dbReference type="NCBI Taxonomy" id="34720"/>
    <lineage>
        <taxon>Eukaryota</taxon>
        <taxon>Metazoa</taxon>
        <taxon>Ecdysozoa</taxon>
        <taxon>Arthropoda</taxon>
        <taxon>Hexapoda</taxon>
        <taxon>Insecta</taxon>
        <taxon>Pterygota</taxon>
        <taxon>Neoptera</taxon>
        <taxon>Endopterygota</taxon>
        <taxon>Hymenoptera</taxon>
        <taxon>Apocrita</taxon>
        <taxon>Aculeata</taxon>
        <taxon>Formicoidea</taxon>
        <taxon>Formicidae</taxon>
        <taxon>Myrmicinae</taxon>
        <taxon>Trachymyrmex</taxon>
    </lineage>
</organism>
<feature type="region of interest" description="Disordered" evidence="1">
    <location>
        <begin position="139"/>
        <end position="197"/>
    </location>
</feature>
<feature type="compositionally biased region" description="Basic and acidic residues" evidence="1">
    <location>
        <begin position="148"/>
        <end position="197"/>
    </location>
</feature>
<evidence type="ECO:0000313" key="3">
    <source>
        <dbReference type="Proteomes" id="UP000078541"/>
    </source>
</evidence>